<feature type="transmembrane region" description="Helical" evidence="1">
    <location>
        <begin position="67"/>
        <end position="88"/>
    </location>
</feature>
<name>A0AAU6Q5S8_9DEIO</name>
<reference evidence="2" key="1">
    <citation type="submission" date="2024-03" db="EMBL/GenBank/DDBJ databases">
        <title>Deinococcus weizhi sp. nov., isolated from human skin.</title>
        <authorList>
            <person name="Wei Z."/>
            <person name="Tian F."/>
            <person name="Yang C."/>
            <person name="Xin L.T."/>
            <person name="Wen Z.J."/>
            <person name="Lan K.C."/>
            <person name="Yu L."/>
            <person name="Zhe W."/>
            <person name="Dan F.D."/>
            <person name="Jun W."/>
            <person name="Rui Z."/>
            <person name="Yong X.J."/>
            <person name="Ting Y."/>
            <person name="Wei X."/>
            <person name="Xu Z.G."/>
            <person name="Xin Z."/>
            <person name="Dong F.G."/>
            <person name="Ni X.M."/>
            <person name="Zheng M.G."/>
            <person name="Chun Y."/>
            <person name="Qian W.X."/>
        </authorList>
    </citation>
    <scope>NUCLEOTIDE SEQUENCE</scope>
    <source>
        <strain evidence="2">VB142</strain>
    </source>
</reference>
<dbReference type="RefSeq" id="WP_339097023.1">
    <property type="nucleotide sequence ID" value="NZ_CP149782.1"/>
</dbReference>
<keyword evidence="1" id="KW-0472">Membrane</keyword>
<feature type="transmembrane region" description="Helical" evidence="1">
    <location>
        <begin position="109"/>
        <end position="138"/>
    </location>
</feature>
<gene>
    <name evidence="2" type="ORF">WDJ50_06185</name>
</gene>
<keyword evidence="1" id="KW-1133">Transmembrane helix</keyword>
<dbReference type="EMBL" id="CP149782">
    <property type="protein sequence ID" value="WYF45702.1"/>
    <property type="molecule type" value="Genomic_DNA"/>
</dbReference>
<organism evidence="2">
    <name type="scientific">Deinococcus sp. VB142</name>
    <dbReference type="NCBI Taxonomy" id="3112952"/>
    <lineage>
        <taxon>Bacteria</taxon>
        <taxon>Thermotogati</taxon>
        <taxon>Deinococcota</taxon>
        <taxon>Deinococci</taxon>
        <taxon>Deinococcales</taxon>
        <taxon>Deinococcaceae</taxon>
        <taxon>Deinococcus</taxon>
    </lineage>
</organism>
<evidence type="ECO:0000313" key="2">
    <source>
        <dbReference type="EMBL" id="WYF45702.1"/>
    </source>
</evidence>
<sequence length="154" mass="16206">MPEAGAGAWQTVTAQLTAALRGTPAEQVRGMRLALRLAFAVLALPGLPLGLLYLLTRPAPLPLQTTLLLGGLALLLGWGTLWLARRAAANPDIPREQRGLTAAIQGASAPAAAFLMGCACLSSWPALVLLWGIAALLYGVMWRQIPNWVAAPRP</sequence>
<accession>A0AAU6Q5S8</accession>
<evidence type="ECO:0000256" key="1">
    <source>
        <dbReference type="SAM" id="Phobius"/>
    </source>
</evidence>
<protein>
    <submittedName>
        <fullName evidence="2">Uncharacterized protein</fullName>
    </submittedName>
</protein>
<proteinExistence type="predicted"/>
<feature type="transmembrane region" description="Helical" evidence="1">
    <location>
        <begin position="33"/>
        <end position="55"/>
    </location>
</feature>
<dbReference type="AlphaFoldDB" id="A0AAU6Q5S8"/>
<keyword evidence="1" id="KW-0812">Transmembrane</keyword>